<accession>A0AAE1B0J2</accession>
<evidence type="ECO:0000313" key="2">
    <source>
        <dbReference type="Proteomes" id="UP001283361"/>
    </source>
</evidence>
<comment type="caution">
    <text evidence="1">The sequence shown here is derived from an EMBL/GenBank/DDBJ whole genome shotgun (WGS) entry which is preliminary data.</text>
</comment>
<sequence length="76" mass="8291">MLGSGVTGGQRSRRKSYLNQLTRLEFGDSLSAALPCLMDNGRKSERSAKLAPLGTIIHGRIKVLMKFNLQTGRDAT</sequence>
<proteinExistence type="predicted"/>
<dbReference type="AlphaFoldDB" id="A0AAE1B0J2"/>
<keyword evidence="2" id="KW-1185">Reference proteome</keyword>
<dbReference type="EMBL" id="JAWDGP010000819">
    <property type="protein sequence ID" value="KAK3797020.1"/>
    <property type="molecule type" value="Genomic_DNA"/>
</dbReference>
<reference evidence="1" key="1">
    <citation type="journal article" date="2023" name="G3 (Bethesda)">
        <title>A reference genome for the long-term kleptoplast-retaining sea slug Elysia crispata morphotype clarki.</title>
        <authorList>
            <person name="Eastman K.E."/>
            <person name="Pendleton A.L."/>
            <person name="Shaikh M.A."/>
            <person name="Suttiyut T."/>
            <person name="Ogas R."/>
            <person name="Tomko P."/>
            <person name="Gavelis G."/>
            <person name="Widhalm J.R."/>
            <person name="Wisecaver J.H."/>
        </authorList>
    </citation>
    <scope>NUCLEOTIDE SEQUENCE</scope>
    <source>
        <strain evidence="1">ECLA1</strain>
    </source>
</reference>
<protein>
    <submittedName>
        <fullName evidence="1">Uncharacterized protein</fullName>
    </submittedName>
</protein>
<dbReference type="Proteomes" id="UP001283361">
    <property type="component" value="Unassembled WGS sequence"/>
</dbReference>
<gene>
    <name evidence="1" type="ORF">RRG08_055076</name>
</gene>
<name>A0AAE1B0J2_9GAST</name>
<evidence type="ECO:0000313" key="1">
    <source>
        <dbReference type="EMBL" id="KAK3797020.1"/>
    </source>
</evidence>
<organism evidence="1 2">
    <name type="scientific">Elysia crispata</name>
    <name type="common">lettuce slug</name>
    <dbReference type="NCBI Taxonomy" id="231223"/>
    <lineage>
        <taxon>Eukaryota</taxon>
        <taxon>Metazoa</taxon>
        <taxon>Spiralia</taxon>
        <taxon>Lophotrochozoa</taxon>
        <taxon>Mollusca</taxon>
        <taxon>Gastropoda</taxon>
        <taxon>Heterobranchia</taxon>
        <taxon>Euthyneura</taxon>
        <taxon>Panpulmonata</taxon>
        <taxon>Sacoglossa</taxon>
        <taxon>Placobranchoidea</taxon>
        <taxon>Plakobranchidae</taxon>
        <taxon>Elysia</taxon>
    </lineage>
</organism>